<proteinExistence type="predicted"/>
<dbReference type="EMBL" id="JACVVK020000034">
    <property type="protein sequence ID" value="KAK7500909.1"/>
    <property type="molecule type" value="Genomic_DNA"/>
</dbReference>
<evidence type="ECO:0000313" key="2">
    <source>
        <dbReference type="Proteomes" id="UP001519460"/>
    </source>
</evidence>
<accession>A0ABD0LN84</accession>
<sequence length="126" mass="14716">MRFKFRPPPTHLQPCLSDRLTFSQFGFGCKPHLRSQRCPTVRKSGLQKCENMCSLRFLSRQWPLFSTTPESNRFFCPPFPSNPFTQYVTSRRPQTLAKRNAKRAAEVLRNWKKILILVLLSLVQSS</sequence>
<dbReference type="Proteomes" id="UP001519460">
    <property type="component" value="Unassembled WGS sequence"/>
</dbReference>
<gene>
    <name evidence="1" type="ORF">BaRGS_00007789</name>
</gene>
<evidence type="ECO:0000313" key="1">
    <source>
        <dbReference type="EMBL" id="KAK7500909.1"/>
    </source>
</evidence>
<dbReference type="AlphaFoldDB" id="A0ABD0LN84"/>
<organism evidence="1 2">
    <name type="scientific">Batillaria attramentaria</name>
    <dbReference type="NCBI Taxonomy" id="370345"/>
    <lineage>
        <taxon>Eukaryota</taxon>
        <taxon>Metazoa</taxon>
        <taxon>Spiralia</taxon>
        <taxon>Lophotrochozoa</taxon>
        <taxon>Mollusca</taxon>
        <taxon>Gastropoda</taxon>
        <taxon>Caenogastropoda</taxon>
        <taxon>Sorbeoconcha</taxon>
        <taxon>Cerithioidea</taxon>
        <taxon>Batillariidae</taxon>
        <taxon>Batillaria</taxon>
    </lineage>
</organism>
<name>A0ABD0LN84_9CAEN</name>
<comment type="caution">
    <text evidence="1">The sequence shown here is derived from an EMBL/GenBank/DDBJ whole genome shotgun (WGS) entry which is preliminary data.</text>
</comment>
<reference evidence="1 2" key="1">
    <citation type="journal article" date="2023" name="Sci. Data">
        <title>Genome assembly of the Korean intertidal mud-creeper Batillaria attramentaria.</title>
        <authorList>
            <person name="Patra A.K."/>
            <person name="Ho P.T."/>
            <person name="Jun S."/>
            <person name="Lee S.J."/>
            <person name="Kim Y."/>
            <person name="Won Y.J."/>
        </authorList>
    </citation>
    <scope>NUCLEOTIDE SEQUENCE [LARGE SCALE GENOMIC DNA]</scope>
    <source>
        <strain evidence="1">Wonlab-2016</strain>
    </source>
</reference>
<protein>
    <submittedName>
        <fullName evidence="1">Uncharacterized protein</fullName>
    </submittedName>
</protein>
<keyword evidence="2" id="KW-1185">Reference proteome</keyword>